<dbReference type="InterPro" id="IPR001005">
    <property type="entry name" value="SANT/Myb"/>
</dbReference>
<feature type="region of interest" description="Disordered" evidence="1">
    <location>
        <begin position="208"/>
        <end position="234"/>
    </location>
</feature>
<protein>
    <recommendedName>
        <fullName evidence="2">Myb-like domain-containing protein</fullName>
    </recommendedName>
</protein>
<evidence type="ECO:0000259" key="2">
    <source>
        <dbReference type="PROSITE" id="PS50090"/>
    </source>
</evidence>
<evidence type="ECO:0000313" key="4">
    <source>
        <dbReference type="Proteomes" id="UP001291926"/>
    </source>
</evidence>
<evidence type="ECO:0000313" key="3">
    <source>
        <dbReference type="EMBL" id="KAK4488926.1"/>
    </source>
</evidence>
<feature type="compositionally biased region" description="Polar residues" evidence="1">
    <location>
        <begin position="1"/>
        <end position="26"/>
    </location>
</feature>
<dbReference type="PANTHER" id="PTHR47211">
    <property type="entry name" value="TRIHELIX TRANSCRIPTION FACTOR ASR3"/>
    <property type="match status" value="1"/>
</dbReference>
<gene>
    <name evidence="3" type="ORF">RD792_004716</name>
</gene>
<dbReference type="Proteomes" id="UP001291926">
    <property type="component" value="Unassembled WGS sequence"/>
</dbReference>
<comment type="caution">
    <text evidence="3">The sequence shown here is derived from an EMBL/GenBank/DDBJ whole genome shotgun (WGS) entry which is preliminary data.</text>
</comment>
<proteinExistence type="predicted"/>
<keyword evidence="4" id="KW-1185">Reference proteome</keyword>
<dbReference type="Pfam" id="PF13837">
    <property type="entry name" value="Myb_DNA-bind_4"/>
    <property type="match status" value="1"/>
</dbReference>
<dbReference type="Gene3D" id="1.10.10.60">
    <property type="entry name" value="Homeodomain-like"/>
    <property type="match status" value="1"/>
</dbReference>
<dbReference type="EMBL" id="JAYDYQ010001088">
    <property type="protein sequence ID" value="KAK4488926.1"/>
    <property type="molecule type" value="Genomic_DNA"/>
</dbReference>
<reference evidence="3 4" key="1">
    <citation type="journal article" date="2023" name="bioRxiv">
        <title>Genome report: Whole genome sequence and annotation of Penstemon davidsonii.</title>
        <authorList>
            <person name="Ostevik K.L."/>
            <person name="Alabady M."/>
            <person name="Zhang M."/>
            <person name="Rausher M.D."/>
        </authorList>
    </citation>
    <scope>NUCLEOTIDE SEQUENCE [LARGE SCALE GENOMIC DNA]</scope>
    <source>
        <strain evidence="3">DNT005</strain>
        <tissue evidence="3">Whole leaf</tissue>
    </source>
</reference>
<accession>A0ABR0DI74</accession>
<sequence>MAPGSNGIQENTISPNDVVDGQQQSQERIENKTPRHPRWTRQETLVLIEGKNIAEERGRKGRRSNSVFGSDQLEPKWDFVSSHCRQNGVSRGPVQCRKRWSNLVSDFKKIKTWESQKEGAGESFWVMRSDLRRERKLPGFFDNEVFDVLDGKSFTTDAYRLALVTTNTYEVNGDGLDDVEVEDVDEMVEDEEAEDGLFSEFEQVTPEEIARRRVKENSSNGKRKTIPSPVPISEVKYQPFHQAYPNQESKRQPGSHFWRGSAFQEGAKRRRQSSSDSQNINMDEQLIKALERNTTLLNEQFESHKLNFQLNMEQQKDQHESLITALTKITDVIQKIANKL</sequence>
<name>A0ABR0DI74_9LAMI</name>
<organism evidence="3 4">
    <name type="scientific">Penstemon davidsonii</name>
    <dbReference type="NCBI Taxonomy" id="160366"/>
    <lineage>
        <taxon>Eukaryota</taxon>
        <taxon>Viridiplantae</taxon>
        <taxon>Streptophyta</taxon>
        <taxon>Embryophyta</taxon>
        <taxon>Tracheophyta</taxon>
        <taxon>Spermatophyta</taxon>
        <taxon>Magnoliopsida</taxon>
        <taxon>eudicotyledons</taxon>
        <taxon>Gunneridae</taxon>
        <taxon>Pentapetalae</taxon>
        <taxon>asterids</taxon>
        <taxon>lamiids</taxon>
        <taxon>Lamiales</taxon>
        <taxon>Plantaginaceae</taxon>
        <taxon>Cheloneae</taxon>
        <taxon>Penstemon</taxon>
    </lineage>
</organism>
<dbReference type="PANTHER" id="PTHR47211:SF3">
    <property type="entry name" value="TRIHELIX TRANSCRIPTION FACTOR ASR3-LIKE"/>
    <property type="match status" value="1"/>
</dbReference>
<evidence type="ECO:0000256" key="1">
    <source>
        <dbReference type="SAM" id="MobiDB-lite"/>
    </source>
</evidence>
<dbReference type="PROSITE" id="PS50090">
    <property type="entry name" value="MYB_LIKE"/>
    <property type="match status" value="1"/>
</dbReference>
<dbReference type="InterPro" id="IPR044822">
    <property type="entry name" value="Myb_DNA-bind_4"/>
</dbReference>
<feature type="region of interest" description="Disordered" evidence="1">
    <location>
        <begin position="1"/>
        <end position="37"/>
    </location>
</feature>
<feature type="domain" description="Myb-like" evidence="2">
    <location>
        <begin position="31"/>
        <end position="104"/>
    </location>
</feature>